<dbReference type="EMBL" id="GECZ01024712">
    <property type="protein sequence ID" value="JAS45057.1"/>
    <property type="molecule type" value="Transcribed_RNA"/>
</dbReference>
<comment type="function">
    <text evidence="4">RNA-binding protein involved in pre-mRNA splicing. Interacts with the PRP19C/Prp19 complex/NTC/Nineteen complex which is part of the spliceosome. Involved in regulating splice site selection. Binds preferentially RNA with A/C rich sequences and poly-C stretches.</text>
</comment>
<reference evidence="7" key="1">
    <citation type="submission" date="2015-11" db="EMBL/GenBank/DDBJ databases">
        <title>De novo transcriptome assembly of four potential Pierce s Disease insect vectors from Arizona vineyards.</title>
        <authorList>
            <person name="Tassone E.E."/>
        </authorList>
    </citation>
    <scope>NUCLEOTIDE SEQUENCE</scope>
</reference>
<feature type="domain" description="KHDC4/BBP-like KH-domain type I" evidence="6">
    <location>
        <begin position="21"/>
        <end position="94"/>
    </location>
</feature>
<dbReference type="SUPFAM" id="SSF54791">
    <property type="entry name" value="Eukaryotic type KH-domain (KH-domain type I)"/>
    <property type="match status" value="1"/>
</dbReference>
<dbReference type="FunFam" id="3.30.1370.10:FF:000037">
    <property type="entry name" value="KH domain protein"/>
    <property type="match status" value="1"/>
</dbReference>
<dbReference type="InterPro" id="IPR036612">
    <property type="entry name" value="KH_dom_type_1_sf"/>
</dbReference>
<comment type="similarity">
    <text evidence="1">Belongs to the KHDC4 family.</text>
</comment>
<feature type="non-terminal residue" evidence="7">
    <location>
        <position position="1"/>
    </location>
</feature>
<sequence>LILIVYWVVQRKVPVGLEDAPKAFDLINRLLGPDGVNLLYIEEQTGATVSLRGRRSGFIEHTTGQESEEPLHIRVEHKNEDAIENAEILTSSLVKSVQEKLTEFTMYQNQHFVYYDQTPQGASGAQPYFDPPSKIVYESVLADSGKVVYESAPVLKKDPTCLHVPLSSPTPLPTPKDSPLPTPKSSPLPT</sequence>
<name>A0A1B6F4E8_9HEMI</name>
<dbReference type="Gene3D" id="3.30.1370.10">
    <property type="entry name" value="K Homology domain, type 1"/>
    <property type="match status" value="1"/>
</dbReference>
<organism evidence="7">
    <name type="scientific">Cuerna arida</name>
    <dbReference type="NCBI Taxonomy" id="1464854"/>
    <lineage>
        <taxon>Eukaryota</taxon>
        <taxon>Metazoa</taxon>
        <taxon>Ecdysozoa</taxon>
        <taxon>Arthropoda</taxon>
        <taxon>Hexapoda</taxon>
        <taxon>Insecta</taxon>
        <taxon>Pterygota</taxon>
        <taxon>Neoptera</taxon>
        <taxon>Paraneoptera</taxon>
        <taxon>Hemiptera</taxon>
        <taxon>Auchenorrhyncha</taxon>
        <taxon>Membracoidea</taxon>
        <taxon>Cicadellidae</taxon>
        <taxon>Cicadellinae</taxon>
        <taxon>Proconiini</taxon>
        <taxon>Cuerna</taxon>
    </lineage>
</organism>
<evidence type="ECO:0000256" key="4">
    <source>
        <dbReference type="ARBA" id="ARBA00045732"/>
    </source>
</evidence>
<dbReference type="Pfam" id="PF22675">
    <property type="entry name" value="KH-I_KHDC4-BBP"/>
    <property type="match status" value="1"/>
</dbReference>
<evidence type="ECO:0000256" key="1">
    <source>
        <dbReference type="ARBA" id="ARBA00006093"/>
    </source>
</evidence>
<feature type="compositionally biased region" description="Pro residues" evidence="5">
    <location>
        <begin position="168"/>
        <end position="190"/>
    </location>
</feature>
<evidence type="ECO:0000256" key="5">
    <source>
        <dbReference type="SAM" id="MobiDB-lite"/>
    </source>
</evidence>
<dbReference type="GO" id="GO:0005634">
    <property type="term" value="C:nucleus"/>
    <property type="evidence" value="ECO:0007669"/>
    <property type="project" value="InterPro"/>
</dbReference>
<dbReference type="PANTHER" id="PTHR15744">
    <property type="entry name" value="BLOM7"/>
    <property type="match status" value="1"/>
</dbReference>
<feature type="region of interest" description="Disordered" evidence="5">
    <location>
        <begin position="159"/>
        <end position="190"/>
    </location>
</feature>
<evidence type="ECO:0000313" key="7">
    <source>
        <dbReference type="EMBL" id="JAS45057.1"/>
    </source>
</evidence>
<dbReference type="CDD" id="cd22386">
    <property type="entry name" value="KH-I_KHDC4_rpt2"/>
    <property type="match status" value="1"/>
</dbReference>
<dbReference type="InterPro" id="IPR031121">
    <property type="entry name" value="RIK/BLOM7"/>
</dbReference>
<protein>
    <recommendedName>
        <fullName evidence="2">KH homology domain-containing protein 4</fullName>
    </recommendedName>
    <alternativeName>
        <fullName evidence="3">Brings lots of money 7</fullName>
    </alternativeName>
</protein>
<gene>
    <name evidence="7" type="ORF">g.50003</name>
</gene>
<evidence type="ECO:0000256" key="2">
    <source>
        <dbReference type="ARBA" id="ARBA00017795"/>
    </source>
</evidence>
<dbReference type="PANTHER" id="PTHR15744:SF0">
    <property type="entry name" value="KH HOMOLOGY DOMAIN-CONTAINING PROTEIN 4"/>
    <property type="match status" value="1"/>
</dbReference>
<accession>A0A1B6F4E8</accession>
<proteinExistence type="inferred from homology"/>
<feature type="non-terminal residue" evidence="7">
    <location>
        <position position="190"/>
    </location>
</feature>
<evidence type="ECO:0000256" key="3">
    <source>
        <dbReference type="ARBA" id="ARBA00030267"/>
    </source>
</evidence>
<dbReference type="InterPro" id="IPR047889">
    <property type="entry name" value="KHDC4_KH-I_second"/>
</dbReference>
<dbReference type="AlphaFoldDB" id="A0A1B6F4E8"/>
<dbReference type="GO" id="GO:0003723">
    <property type="term" value="F:RNA binding"/>
    <property type="evidence" value="ECO:0007669"/>
    <property type="project" value="InterPro"/>
</dbReference>
<dbReference type="InterPro" id="IPR055256">
    <property type="entry name" value="KH_1_KHDC4/BBP-like"/>
</dbReference>
<evidence type="ECO:0000259" key="6">
    <source>
        <dbReference type="Pfam" id="PF22675"/>
    </source>
</evidence>